<reference evidence="2" key="1">
    <citation type="submission" date="2021-02" db="EMBL/GenBank/DDBJ databases">
        <authorList>
            <person name="Nowell W R."/>
        </authorList>
    </citation>
    <scope>NUCLEOTIDE SEQUENCE</scope>
</reference>
<name>A0A816ADR5_ADIRI</name>
<feature type="compositionally biased region" description="Basic and acidic residues" evidence="1">
    <location>
        <begin position="121"/>
        <end position="152"/>
    </location>
</feature>
<feature type="compositionally biased region" description="Basic and acidic residues" evidence="1">
    <location>
        <begin position="66"/>
        <end position="82"/>
    </location>
</feature>
<feature type="compositionally biased region" description="Polar residues" evidence="1">
    <location>
        <begin position="230"/>
        <end position="252"/>
    </location>
</feature>
<protein>
    <submittedName>
        <fullName evidence="2">Uncharacterized protein</fullName>
    </submittedName>
</protein>
<accession>A0A816ADR5</accession>
<feature type="compositionally biased region" description="Polar residues" evidence="1">
    <location>
        <begin position="298"/>
        <end position="319"/>
    </location>
</feature>
<feature type="region of interest" description="Disordered" evidence="1">
    <location>
        <begin position="1"/>
        <end position="82"/>
    </location>
</feature>
<dbReference type="Proteomes" id="UP000663828">
    <property type="component" value="Unassembled WGS sequence"/>
</dbReference>
<organism evidence="2 3">
    <name type="scientific">Adineta ricciae</name>
    <name type="common">Rotifer</name>
    <dbReference type="NCBI Taxonomy" id="249248"/>
    <lineage>
        <taxon>Eukaryota</taxon>
        <taxon>Metazoa</taxon>
        <taxon>Spiralia</taxon>
        <taxon>Gnathifera</taxon>
        <taxon>Rotifera</taxon>
        <taxon>Eurotatoria</taxon>
        <taxon>Bdelloidea</taxon>
        <taxon>Adinetida</taxon>
        <taxon>Adinetidae</taxon>
        <taxon>Adineta</taxon>
    </lineage>
</organism>
<dbReference type="EMBL" id="CAJNOR010006376">
    <property type="protein sequence ID" value="CAF1593700.1"/>
    <property type="molecule type" value="Genomic_DNA"/>
</dbReference>
<gene>
    <name evidence="2" type="ORF">XAT740_LOCUS46853</name>
</gene>
<evidence type="ECO:0000313" key="3">
    <source>
        <dbReference type="Proteomes" id="UP000663828"/>
    </source>
</evidence>
<feature type="region of interest" description="Disordered" evidence="1">
    <location>
        <begin position="100"/>
        <end position="207"/>
    </location>
</feature>
<feature type="non-terminal residue" evidence="2">
    <location>
        <position position="1"/>
    </location>
</feature>
<evidence type="ECO:0000256" key="1">
    <source>
        <dbReference type="SAM" id="MobiDB-lite"/>
    </source>
</evidence>
<sequence>QTRPAPPGRDPYDAQTRPAPPGRDPYDAQTRPAPPGRDPHDPQTRPAPPGRDPYDAQTRPAPRPQQHNDKIDDCHSHQPRKEYRIVSGALVLQEIQLNGQQGSGFHNPGSDYIEGTIGRPLDNRPSSDEKITGNRPARDDQPHPHSSVDHRPGGSTVQTNSNRNQEKDSSNRFSTGENPTRPQSPPLPAPQPRPSVRYNFGPRGLGQGFDDGNENICIVSGYGSLPKLSGDNNRSNQGFKTETDVGTNTSPLLSYANRRGQPSSTQPIDDEDAYAQLDQHSTGGSSPSEPPSLRKKPNQNLSGPGNNRSGVTSYNDQDV</sequence>
<feature type="compositionally biased region" description="Pro residues" evidence="1">
    <location>
        <begin position="182"/>
        <end position="193"/>
    </location>
</feature>
<comment type="caution">
    <text evidence="2">The sequence shown here is derived from an EMBL/GenBank/DDBJ whole genome shotgun (WGS) entry which is preliminary data.</text>
</comment>
<keyword evidence="3" id="KW-1185">Reference proteome</keyword>
<dbReference type="AlphaFoldDB" id="A0A816ADR5"/>
<feature type="region of interest" description="Disordered" evidence="1">
    <location>
        <begin position="224"/>
        <end position="319"/>
    </location>
</feature>
<proteinExistence type="predicted"/>
<evidence type="ECO:0000313" key="2">
    <source>
        <dbReference type="EMBL" id="CAF1593700.1"/>
    </source>
</evidence>